<name>A0A2J6S5W2_HYAVF</name>
<dbReference type="Proteomes" id="UP000235786">
    <property type="component" value="Unassembled WGS sequence"/>
</dbReference>
<keyword evidence="1" id="KW-0812">Transmembrane</keyword>
<protein>
    <submittedName>
        <fullName evidence="2">Uncharacterized protein</fullName>
    </submittedName>
</protein>
<feature type="non-terminal residue" evidence="2">
    <location>
        <position position="1"/>
    </location>
</feature>
<keyword evidence="1" id="KW-1133">Transmembrane helix</keyword>
<feature type="transmembrane region" description="Helical" evidence="1">
    <location>
        <begin position="6"/>
        <end position="23"/>
    </location>
</feature>
<accession>A0A2J6S5W2</accession>
<organism evidence="2 3">
    <name type="scientific">Hyaloscypha variabilis (strain UAMH 11265 / GT02V1 / F)</name>
    <name type="common">Meliniomyces variabilis</name>
    <dbReference type="NCBI Taxonomy" id="1149755"/>
    <lineage>
        <taxon>Eukaryota</taxon>
        <taxon>Fungi</taxon>
        <taxon>Dikarya</taxon>
        <taxon>Ascomycota</taxon>
        <taxon>Pezizomycotina</taxon>
        <taxon>Leotiomycetes</taxon>
        <taxon>Helotiales</taxon>
        <taxon>Hyaloscyphaceae</taxon>
        <taxon>Hyaloscypha</taxon>
        <taxon>Hyaloscypha variabilis</taxon>
    </lineage>
</organism>
<dbReference type="OrthoDB" id="3687641at2759"/>
<keyword evidence="3" id="KW-1185">Reference proteome</keyword>
<evidence type="ECO:0000256" key="1">
    <source>
        <dbReference type="SAM" id="Phobius"/>
    </source>
</evidence>
<dbReference type="AlphaFoldDB" id="A0A2J6S5W2"/>
<sequence>FYIILPWVICAILFTFLVITQTIHRSHRAHDTYETGFDTEFNFANGALGMKKVKFISDIHIDPNGTVYLSQDPDGPHYVGPPSPDIDQAWDDMLLNGGEYG</sequence>
<evidence type="ECO:0000313" key="3">
    <source>
        <dbReference type="Proteomes" id="UP000235786"/>
    </source>
</evidence>
<gene>
    <name evidence="2" type="ORF">L207DRAFT_377570</name>
</gene>
<proteinExistence type="predicted"/>
<keyword evidence="1" id="KW-0472">Membrane</keyword>
<evidence type="ECO:0000313" key="2">
    <source>
        <dbReference type="EMBL" id="PMD46157.1"/>
    </source>
</evidence>
<feature type="non-terminal residue" evidence="2">
    <location>
        <position position="101"/>
    </location>
</feature>
<reference evidence="2 3" key="1">
    <citation type="submission" date="2016-04" db="EMBL/GenBank/DDBJ databases">
        <title>A degradative enzymes factory behind the ericoid mycorrhizal symbiosis.</title>
        <authorList>
            <consortium name="DOE Joint Genome Institute"/>
            <person name="Martino E."/>
            <person name="Morin E."/>
            <person name="Grelet G."/>
            <person name="Kuo A."/>
            <person name="Kohler A."/>
            <person name="Daghino S."/>
            <person name="Barry K."/>
            <person name="Choi C."/>
            <person name="Cichocki N."/>
            <person name="Clum A."/>
            <person name="Copeland A."/>
            <person name="Hainaut M."/>
            <person name="Haridas S."/>
            <person name="Labutti K."/>
            <person name="Lindquist E."/>
            <person name="Lipzen A."/>
            <person name="Khouja H.-R."/>
            <person name="Murat C."/>
            <person name="Ohm R."/>
            <person name="Olson A."/>
            <person name="Spatafora J."/>
            <person name="Veneault-Fourrey C."/>
            <person name="Henrissat B."/>
            <person name="Grigoriev I."/>
            <person name="Martin F."/>
            <person name="Perotto S."/>
        </authorList>
    </citation>
    <scope>NUCLEOTIDE SEQUENCE [LARGE SCALE GENOMIC DNA]</scope>
    <source>
        <strain evidence="2 3">F</strain>
    </source>
</reference>
<dbReference type="EMBL" id="KZ613939">
    <property type="protein sequence ID" value="PMD46157.1"/>
    <property type="molecule type" value="Genomic_DNA"/>
</dbReference>